<dbReference type="Proteomes" id="UP000789920">
    <property type="component" value="Unassembled WGS sequence"/>
</dbReference>
<sequence length="310" mass="36106">MWPITIIAKITWSLFWLEHTAYVCEALGNFIRHNQQMKENPQDNQRSKSNIITSWIQELEYQGLFWQKYHEIDKATILRSKTETGKTAIVPAEILKSKNTTHPYAIGHDNSTKQIIRYMDDSQDKLKIILDEFHEFDPEALYLLSKIRQLDPQTNKTTKVLLLFATPRNISRMILTNLYESPQPQRFKRRIFLRDDIRPIDNLEPDIHHIISDSDNITNIKGQLHCLKTSPATELQLRGWNSRFHNDDTFTCPISSSSGKSELPYGSISIYSQSDILDLHQISQDWRMYLGSPSHTPSQDNTYALEDEKS</sequence>
<comment type="caution">
    <text evidence="1">The sequence shown here is derived from an EMBL/GenBank/DDBJ whole genome shotgun (WGS) entry which is preliminary data.</text>
</comment>
<organism evidence="1 2">
    <name type="scientific">Racocetra persica</name>
    <dbReference type="NCBI Taxonomy" id="160502"/>
    <lineage>
        <taxon>Eukaryota</taxon>
        <taxon>Fungi</taxon>
        <taxon>Fungi incertae sedis</taxon>
        <taxon>Mucoromycota</taxon>
        <taxon>Glomeromycotina</taxon>
        <taxon>Glomeromycetes</taxon>
        <taxon>Diversisporales</taxon>
        <taxon>Gigasporaceae</taxon>
        <taxon>Racocetra</taxon>
    </lineage>
</organism>
<evidence type="ECO:0000313" key="2">
    <source>
        <dbReference type="Proteomes" id="UP000789920"/>
    </source>
</evidence>
<name>A0ACA9N1S5_9GLOM</name>
<evidence type="ECO:0000313" key="1">
    <source>
        <dbReference type="EMBL" id="CAG8618681.1"/>
    </source>
</evidence>
<gene>
    <name evidence="1" type="ORF">RPERSI_LOCUS6621</name>
</gene>
<keyword evidence="2" id="KW-1185">Reference proteome</keyword>
<protein>
    <submittedName>
        <fullName evidence="1">32413_t:CDS:1</fullName>
    </submittedName>
</protein>
<proteinExistence type="predicted"/>
<dbReference type="EMBL" id="CAJVQC010010602">
    <property type="protein sequence ID" value="CAG8618681.1"/>
    <property type="molecule type" value="Genomic_DNA"/>
</dbReference>
<reference evidence="1" key="1">
    <citation type="submission" date="2021-06" db="EMBL/GenBank/DDBJ databases">
        <authorList>
            <person name="Kallberg Y."/>
            <person name="Tangrot J."/>
            <person name="Rosling A."/>
        </authorList>
    </citation>
    <scope>NUCLEOTIDE SEQUENCE</scope>
    <source>
        <strain evidence="1">MA461A</strain>
    </source>
</reference>
<accession>A0ACA9N1S5</accession>